<proteinExistence type="predicted"/>
<evidence type="ECO:0000256" key="1">
    <source>
        <dbReference type="SAM" id="Phobius"/>
    </source>
</evidence>
<keyword evidence="1" id="KW-0812">Transmembrane</keyword>
<sequence>MGVVSEQTVAYYGSPPTFVEYLLFVILCVAFYHNMQNTPYVS</sequence>
<keyword evidence="1" id="KW-1133">Transmembrane helix</keyword>
<keyword evidence="1" id="KW-0472">Membrane</keyword>
<gene>
    <name evidence="2" type="ORF">J2750_001039</name>
</gene>
<dbReference type="Proteomes" id="UP001185015">
    <property type="component" value="Unassembled WGS sequence"/>
</dbReference>
<dbReference type="AlphaFoldDB" id="A0AA90TZU2"/>
<protein>
    <submittedName>
        <fullName evidence="2">Uncharacterized protein</fullName>
    </submittedName>
</protein>
<name>A0AA90TZU2_9EURY</name>
<keyword evidence="3" id="KW-1185">Reference proteome</keyword>
<accession>A0AA90TZU2</accession>
<reference evidence="2 3" key="1">
    <citation type="submission" date="2023-07" db="EMBL/GenBank/DDBJ databases">
        <title>Genomic Encyclopedia of Type Strains, Phase IV (KMG-IV): sequencing the most valuable type-strain genomes for metagenomic binning, comparative biology and taxonomic classification.</title>
        <authorList>
            <person name="Goeker M."/>
        </authorList>
    </citation>
    <scope>NUCLEOTIDE SEQUENCE [LARGE SCALE GENOMIC DNA]</scope>
    <source>
        <strain evidence="2 3">DSM 17273</strain>
    </source>
</reference>
<feature type="transmembrane region" description="Helical" evidence="1">
    <location>
        <begin position="18"/>
        <end position="35"/>
    </location>
</feature>
<dbReference type="EMBL" id="JAVDQI010000002">
    <property type="protein sequence ID" value="MDR6222594.1"/>
    <property type="molecule type" value="Genomic_DNA"/>
</dbReference>
<organism evidence="2 3">
    <name type="scientific">Methanococcoides alaskense</name>
    <dbReference type="NCBI Taxonomy" id="325778"/>
    <lineage>
        <taxon>Archaea</taxon>
        <taxon>Methanobacteriati</taxon>
        <taxon>Methanobacteriota</taxon>
        <taxon>Stenosarchaea group</taxon>
        <taxon>Methanomicrobia</taxon>
        <taxon>Methanosarcinales</taxon>
        <taxon>Methanosarcinaceae</taxon>
        <taxon>Methanococcoides</taxon>
    </lineage>
</organism>
<comment type="caution">
    <text evidence="2">The sequence shown here is derived from an EMBL/GenBank/DDBJ whole genome shotgun (WGS) entry which is preliminary data.</text>
</comment>
<evidence type="ECO:0000313" key="3">
    <source>
        <dbReference type="Proteomes" id="UP001185015"/>
    </source>
</evidence>
<evidence type="ECO:0000313" key="2">
    <source>
        <dbReference type="EMBL" id="MDR6222594.1"/>
    </source>
</evidence>